<dbReference type="PROSITE" id="PS50878">
    <property type="entry name" value="RT_POL"/>
    <property type="match status" value="1"/>
</dbReference>
<dbReference type="PANTHER" id="PTHR34047">
    <property type="entry name" value="NUCLEAR INTRON MATURASE 1, MITOCHONDRIAL-RELATED"/>
    <property type="match status" value="1"/>
</dbReference>
<dbReference type="SUPFAM" id="SSF56672">
    <property type="entry name" value="DNA/RNA polymerases"/>
    <property type="match status" value="1"/>
</dbReference>
<dbReference type="CDD" id="cd01651">
    <property type="entry name" value="RT_G2_intron"/>
    <property type="match status" value="1"/>
</dbReference>
<keyword evidence="4" id="KW-1185">Reference proteome</keyword>
<name>A0A6C1B0F5_9RHOO</name>
<gene>
    <name evidence="3" type="ORF">G3580_00850</name>
</gene>
<comment type="similarity">
    <text evidence="1">Belongs to the bacterial reverse transcriptase family.</text>
</comment>
<evidence type="ECO:0000256" key="1">
    <source>
        <dbReference type="ARBA" id="ARBA00034120"/>
    </source>
</evidence>
<dbReference type="InterPro" id="IPR051083">
    <property type="entry name" value="GrpII_Intron_Splice-Mob/Def"/>
</dbReference>
<organism evidence="3 4">
    <name type="scientific">Nitrogeniibacter mangrovi</name>
    <dbReference type="NCBI Taxonomy" id="2016596"/>
    <lineage>
        <taxon>Bacteria</taxon>
        <taxon>Pseudomonadati</taxon>
        <taxon>Pseudomonadota</taxon>
        <taxon>Betaproteobacteria</taxon>
        <taxon>Rhodocyclales</taxon>
        <taxon>Zoogloeaceae</taxon>
        <taxon>Nitrogeniibacter</taxon>
    </lineage>
</organism>
<dbReference type="KEGG" id="azq:G3580_00850"/>
<evidence type="ECO:0000313" key="3">
    <source>
        <dbReference type="EMBL" id="QID16298.1"/>
    </source>
</evidence>
<dbReference type="Pfam" id="PF00078">
    <property type="entry name" value="RVT_1"/>
    <property type="match status" value="1"/>
</dbReference>
<evidence type="ECO:0000259" key="2">
    <source>
        <dbReference type="PROSITE" id="PS50878"/>
    </source>
</evidence>
<dbReference type="Proteomes" id="UP000501991">
    <property type="component" value="Chromosome"/>
</dbReference>
<dbReference type="InterPro" id="IPR000477">
    <property type="entry name" value="RT_dom"/>
</dbReference>
<dbReference type="AlphaFoldDB" id="A0A6C1B0F5"/>
<dbReference type="RefSeq" id="WP_173763466.1">
    <property type="nucleotide sequence ID" value="NZ_CP048836.1"/>
</dbReference>
<feature type="domain" description="Reverse transcriptase" evidence="2">
    <location>
        <begin position="35"/>
        <end position="328"/>
    </location>
</feature>
<accession>A0A6C1B0F5</accession>
<dbReference type="NCBIfam" id="NF041746">
    <property type="entry name" value="Drt2"/>
    <property type="match status" value="1"/>
</dbReference>
<proteinExistence type="inferred from homology"/>
<sequence>MVSHSPAWYRARRYLHFDVPIGLRKAETIVSNPEAVSRHSFYPLIVYEITSFKVKKDKITNRIERVEKKRPIAYASHIDSHIYSYYAEKLSELYEVALKEAGIGDSVLAFRSLGKSNIEFAGEAFKEISRRDECGVVALDVKGFFDNLDHDVLKCSWAKMLKSRVLPKDHFSVFKSITKYSSVRRDEIFGLFGISENNPKAGRVRICEAVEFRNRVRVGGCIKRNSHNFGIPQGSSISALLSNIYMFDFDVAACEMVKKYGGRYFRYCDDMLFVVPKSMRNSVAGEVRGRIRSLKLDINTKKTEICAFTKIAVGHECDKPLQYLGFVFDGRKILLRSAALARFSERMKAGVKLAKSTARKHNSLRVDHGRDKKELFKRKLYERYSHLGRRNFIRYGYRAAEILDSNSIKRQLKPLWDRLQDEIRK</sequence>
<dbReference type="PANTHER" id="PTHR34047:SF8">
    <property type="entry name" value="PROTEIN YKFC"/>
    <property type="match status" value="1"/>
</dbReference>
<dbReference type="EMBL" id="CP048836">
    <property type="protein sequence ID" value="QID16298.1"/>
    <property type="molecule type" value="Genomic_DNA"/>
</dbReference>
<dbReference type="InterPro" id="IPR043502">
    <property type="entry name" value="DNA/RNA_pol_sf"/>
</dbReference>
<evidence type="ECO:0000313" key="4">
    <source>
        <dbReference type="Proteomes" id="UP000501991"/>
    </source>
</evidence>
<reference evidence="3 4" key="1">
    <citation type="submission" date="2020-02" db="EMBL/GenBank/DDBJ databases">
        <title>Nitrogenibacter mangrovi gen. nov., sp. nov. isolated from mangrove sediment, a denitrifying betaproteobacterium.</title>
        <authorList>
            <person name="Liao H."/>
            <person name="Tian Y."/>
        </authorList>
    </citation>
    <scope>NUCLEOTIDE SEQUENCE [LARGE SCALE GENOMIC DNA]</scope>
    <source>
        <strain evidence="3 4">M9-3-2</strain>
    </source>
</reference>
<protein>
    <recommendedName>
        <fullName evidence="2">Reverse transcriptase domain-containing protein</fullName>
    </recommendedName>
</protein>